<dbReference type="InterPro" id="IPR019734">
    <property type="entry name" value="TPR_rpt"/>
</dbReference>
<gene>
    <name evidence="4" type="ORF">BIV24_12735</name>
</gene>
<keyword evidence="2 3" id="KW-0802">TPR repeat</keyword>
<reference evidence="4 5" key="1">
    <citation type="submission" date="2016-10" db="EMBL/GenBank/DDBJ databases">
        <title>Genome sequence of Streptomyces sp. MUSC 93.</title>
        <authorList>
            <person name="Lee L.-H."/>
            <person name="Ser H.-L."/>
            <person name="Law J.W.-F."/>
        </authorList>
    </citation>
    <scope>NUCLEOTIDE SEQUENCE [LARGE SCALE GENOMIC DNA]</scope>
    <source>
        <strain evidence="4 5">MUSC 93</strain>
    </source>
</reference>
<dbReference type="PANTHER" id="PTHR44858:SF1">
    <property type="entry name" value="UDP-N-ACETYLGLUCOSAMINE--PEPTIDE N-ACETYLGLUCOSAMINYLTRANSFERASE SPINDLY-RELATED"/>
    <property type="match status" value="1"/>
</dbReference>
<keyword evidence="1" id="KW-0677">Repeat</keyword>
<dbReference type="AlphaFoldDB" id="A0A1S2PG94"/>
<evidence type="ECO:0000313" key="4">
    <source>
        <dbReference type="EMBL" id="OIJ92801.1"/>
    </source>
</evidence>
<proteinExistence type="predicted"/>
<dbReference type="Gene3D" id="1.25.40.10">
    <property type="entry name" value="Tetratricopeptide repeat domain"/>
    <property type="match status" value="1"/>
</dbReference>
<sequence length="86" mass="9305">MAGRDEEALADYDIALALDPGYASAYASRGVSLANLGRDEEALADLNRAVELRPNYTWVLDALARLNLDPRRDVRPAEDGTARGAC</sequence>
<dbReference type="SUPFAM" id="SSF48452">
    <property type="entry name" value="TPR-like"/>
    <property type="match status" value="1"/>
</dbReference>
<dbReference type="Pfam" id="PF00515">
    <property type="entry name" value="TPR_1"/>
    <property type="match status" value="1"/>
</dbReference>
<organism evidence="4 5">
    <name type="scientific">Streptomyces colonosanans</name>
    <dbReference type="NCBI Taxonomy" id="1428652"/>
    <lineage>
        <taxon>Bacteria</taxon>
        <taxon>Bacillati</taxon>
        <taxon>Actinomycetota</taxon>
        <taxon>Actinomycetes</taxon>
        <taxon>Kitasatosporales</taxon>
        <taxon>Streptomycetaceae</taxon>
        <taxon>Streptomyces</taxon>
    </lineage>
</organism>
<dbReference type="PROSITE" id="PS50293">
    <property type="entry name" value="TPR_REGION"/>
    <property type="match status" value="1"/>
</dbReference>
<dbReference type="Proteomes" id="UP000179935">
    <property type="component" value="Unassembled WGS sequence"/>
</dbReference>
<accession>A0A1S2PG94</accession>
<dbReference type="EMBL" id="MLYP01000035">
    <property type="protein sequence ID" value="OIJ92801.1"/>
    <property type="molecule type" value="Genomic_DNA"/>
</dbReference>
<protein>
    <submittedName>
        <fullName evidence="4">Uncharacterized protein</fullName>
    </submittedName>
</protein>
<name>A0A1S2PG94_9ACTN</name>
<dbReference type="STRING" id="1428652.BIV24_12735"/>
<evidence type="ECO:0000256" key="2">
    <source>
        <dbReference type="ARBA" id="ARBA00022803"/>
    </source>
</evidence>
<dbReference type="PROSITE" id="PS50005">
    <property type="entry name" value="TPR"/>
    <property type="match status" value="1"/>
</dbReference>
<keyword evidence="5" id="KW-1185">Reference proteome</keyword>
<evidence type="ECO:0000256" key="3">
    <source>
        <dbReference type="PROSITE-ProRule" id="PRU00339"/>
    </source>
</evidence>
<dbReference type="RefSeq" id="WP_071366375.1">
    <property type="nucleotide sequence ID" value="NZ_MLYP01000035.1"/>
</dbReference>
<dbReference type="PANTHER" id="PTHR44858">
    <property type="entry name" value="TETRATRICOPEPTIDE REPEAT PROTEIN 6"/>
    <property type="match status" value="1"/>
</dbReference>
<evidence type="ECO:0000313" key="5">
    <source>
        <dbReference type="Proteomes" id="UP000179935"/>
    </source>
</evidence>
<dbReference type="InterPro" id="IPR050498">
    <property type="entry name" value="Ycf3"/>
</dbReference>
<dbReference type="InterPro" id="IPR011990">
    <property type="entry name" value="TPR-like_helical_dom_sf"/>
</dbReference>
<feature type="repeat" description="TPR" evidence="3">
    <location>
        <begin position="23"/>
        <end position="56"/>
    </location>
</feature>
<evidence type="ECO:0000256" key="1">
    <source>
        <dbReference type="ARBA" id="ARBA00022737"/>
    </source>
</evidence>
<dbReference type="SMART" id="SM00028">
    <property type="entry name" value="TPR"/>
    <property type="match status" value="1"/>
</dbReference>
<comment type="caution">
    <text evidence="4">The sequence shown here is derived from an EMBL/GenBank/DDBJ whole genome shotgun (WGS) entry which is preliminary data.</text>
</comment>